<name>A0A5B7CC12_DAVIN</name>
<dbReference type="PANTHER" id="PTHR31448">
    <property type="entry name" value="MYOSIN-BINDING PROTEIN 2"/>
    <property type="match status" value="1"/>
</dbReference>
<keyword evidence="2 7" id="KW-0812">Transmembrane</keyword>
<feature type="region of interest" description="Disordered" evidence="6">
    <location>
        <begin position="199"/>
        <end position="225"/>
    </location>
</feature>
<evidence type="ECO:0000256" key="2">
    <source>
        <dbReference type="ARBA" id="ARBA00022692"/>
    </source>
</evidence>
<reference evidence="9" key="1">
    <citation type="submission" date="2019-08" db="EMBL/GenBank/DDBJ databases">
        <title>Reference gene set and small RNA set construction with multiple tissues from Davidia involucrata Baill.</title>
        <authorList>
            <person name="Yang H."/>
            <person name="Zhou C."/>
            <person name="Li G."/>
            <person name="Wang J."/>
            <person name="Gao P."/>
            <person name="Wang M."/>
            <person name="Wang R."/>
            <person name="Zhao Y."/>
        </authorList>
    </citation>
    <scope>NUCLEOTIDE SEQUENCE</scope>
    <source>
        <tissue evidence="9">Mixed with DoveR01_LX</tissue>
    </source>
</reference>
<accession>A0A5B7CC12</accession>
<protein>
    <recommendedName>
        <fullName evidence="8">GTD-binding domain-containing protein</fullName>
    </recommendedName>
</protein>
<dbReference type="PANTHER" id="PTHR31448:SF32">
    <property type="entry name" value="MYOSIN-BINDING PROTEIN 1"/>
    <property type="match status" value="1"/>
</dbReference>
<feature type="compositionally biased region" description="Basic and acidic residues" evidence="6">
    <location>
        <begin position="199"/>
        <end position="212"/>
    </location>
</feature>
<evidence type="ECO:0000256" key="6">
    <source>
        <dbReference type="SAM" id="MobiDB-lite"/>
    </source>
</evidence>
<evidence type="ECO:0000259" key="8">
    <source>
        <dbReference type="PROSITE" id="PS51775"/>
    </source>
</evidence>
<feature type="coiled-coil region" evidence="5">
    <location>
        <begin position="815"/>
        <end position="842"/>
    </location>
</feature>
<dbReference type="Pfam" id="PF04576">
    <property type="entry name" value="Zein-binding"/>
    <property type="match status" value="1"/>
</dbReference>
<evidence type="ECO:0000256" key="7">
    <source>
        <dbReference type="SAM" id="Phobius"/>
    </source>
</evidence>
<dbReference type="PROSITE" id="PS51775">
    <property type="entry name" value="GTD_BINDING"/>
    <property type="match status" value="1"/>
</dbReference>
<feature type="compositionally biased region" description="Acidic residues" evidence="6">
    <location>
        <begin position="241"/>
        <end position="252"/>
    </location>
</feature>
<evidence type="ECO:0000313" key="9">
    <source>
        <dbReference type="EMBL" id="MPA77891.1"/>
    </source>
</evidence>
<dbReference type="EMBL" id="GHES01047332">
    <property type="protein sequence ID" value="MPA77891.1"/>
    <property type="molecule type" value="Transcribed_RNA"/>
</dbReference>
<comment type="subcellular location">
    <subcellularLocation>
        <location evidence="1">Membrane</location>
        <topology evidence="1">Single-pass membrane protein</topology>
    </subcellularLocation>
</comment>
<feature type="transmembrane region" description="Helical" evidence="7">
    <location>
        <begin position="21"/>
        <end position="45"/>
    </location>
</feature>
<feature type="domain" description="GTD-binding" evidence="8">
    <location>
        <begin position="532"/>
        <end position="630"/>
    </location>
</feature>
<evidence type="ECO:0000256" key="3">
    <source>
        <dbReference type="ARBA" id="ARBA00022989"/>
    </source>
</evidence>
<gene>
    <name evidence="9" type="ORF">Din_047332</name>
</gene>
<dbReference type="InterPro" id="IPR007656">
    <property type="entry name" value="GTD-bd"/>
</dbReference>
<feature type="region of interest" description="Disordered" evidence="6">
    <location>
        <begin position="241"/>
        <end position="262"/>
    </location>
</feature>
<keyword evidence="3 7" id="KW-1133">Transmembrane helix</keyword>
<dbReference type="GO" id="GO:0016020">
    <property type="term" value="C:membrane"/>
    <property type="evidence" value="ECO:0007669"/>
    <property type="project" value="UniProtKB-SubCell"/>
</dbReference>
<dbReference type="AlphaFoldDB" id="A0A5B7CC12"/>
<evidence type="ECO:0000256" key="1">
    <source>
        <dbReference type="ARBA" id="ARBA00004167"/>
    </source>
</evidence>
<proteinExistence type="predicted"/>
<keyword evidence="4 7" id="KW-0472">Membrane</keyword>
<keyword evidence="5" id="KW-0175">Coiled coil</keyword>
<evidence type="ECO:0000256" key="5">
    <source>
        <dbReference type="SAM" id="Coils"/>
    </source>
</evidence>
<sequence length="879" mass="97447">MAVRGTPSVRSQKVSWGFTSALVSAVLEWLLIFMLFVDAIFSYLVTKFARSCKLQIPCLLCSRLDHVLGNEKDEFYWDLICGNHKLEISSLVFCHVHNKLVDVHGMCENCLFSFATINKSNAETYRLLVGKLGSDPHLGLDQDPLLQDHNIGSSSTRNCSCCNEQWISGGFAQKLFQTKSISYEAAELDIPLSVAVGHNRDDPKNIRDEPSRSLRASPMGKDNSDPLSYVEYTKVKITSDTESEVPFSDDDNASPLIRETDEPREDFAVPYVHLEPRTFTLADDLTSEKLIHPDSVPKPALLESQVQLDIVNPHCCISVASAATIGQGLEELNWQQVENKADPSLPSELISFDEFPPSSNVMETPVEVSRETYAPAAGELGQKVVTESGGISKAGSGPINTSETGIEFNSVGSDTGLQMTNYLDLVDAYKLAVANKGRQSSGMLSEQRSMKDSTRISEDLKLLLSQLSATRGIEFSLNDMSPKVSVNSDELKASDASSSIGMQILQKRISLERNESGLSLDGSIVSEIEGESVVDRLKRQIEHDRKLMGALYKELEEERNASAVAANQTMAMITRLQEEKATLHMEALQCLRMMEEQAEYDVEALQKANDLIAEKEKMIQDLEAEDGLYRKKFGEVSMLENIVEPTCDLKAGDMRAEHLDASYVNNSAHSVTNKYEETAMLIGDKSAGTANNFLLEFENERLYIVQCLKNLEKKLHLFSDNGVYLDMTNGEYFGKEGDRLSDLRELNCKVGSQENSGTEEIDLSRQKDESVFKGSPRAPEGCVPSLENPQFFSKENSEFNCGGQGSSVVCRESELVDLGNEVSDLSGRLEALEADCNFLEHSINTVRNGDEGLKFIQEIACHLGELRRIGIRRRDLPFA</sequence>
<evidence type="ECO:0000256" key="4">
    <source>
        <dbReference type="ARBA" id="ARBA00023136"/>
    </source>
</evidence>
<dbReference type="GO" id="GO:0080115">
    <property type="term" value="F:myosin XI tail binding"/>
    <property type="evidence" value="ECO:0007669"/>
    <property type="project" value="UniProtKB-ARBA"/>
</dbReference>
<organism evidence="9">
    <name type="scientific">Davidia involucrata</name>
    <name type="common">Dove tree</name>
    <dbReference type="NCBI Taxonomy" id="16924"/>
    <lineage>
        <taxon>Eukaryota</taxon>
        <taxon>Viridiplantae</taxon>
        <taxon>Streptophyta</taxon>
        <taxon>Embryophyta</taxon>
        <taxon>Tracheophyta</taxon>
        <taxon>Spermatophyta</taxon>
        <taxon>Magnoliopsida</taxon>
        <taxon>eudicotyledons</taxon>
        <taxon>Gunneridae</taxon>
        <taxon>Pentapetalae</taxon>
        <taxon>asterids</taxon>
        <taxon>Cornales</taxon>
        <taxon>Nyssaceae</taxon>
        <taxon>Davidia</taxon>
    </lineage>
</organism>
<dbReference type="InterPro" id="IPR039306">
    <property type="entry name" value="MYOB"/>
</dbReference>